<evidence type="ECO:0000256" key="6">
    <source>
        <dbReference type="ARBA" id="ARBA00023125"/>
    </source>
</evidence>
<dbReference type="GO" id="GO:0008483">
    <property type="term" value="F:transaminase activity"/>
    <property type="evidence" value="ECO:0007669"/>
    <property type="project" value="UniProtKB-KW"/>
</dbReference>
<dbReference type="CDD" id="cd07377">
    <property type="entry name" value="WHTH_GntR"/>
    <property type="match status" value="1"/>
</dbReference>
<dbReference type="SUPFAM" id="SSF46785">
    <property type="entry name" value="Winged helix' DNA-binding domain"/>
    <property type="match status" value="1"/>
</dbReference>
<dbReference type="AlphaFoldDB" id="A0A2A7SG43"/>
<dbReference type="Proteomes" id="UP000220629">
    <property type="component" value="Unassembled WGS sequence"/>
</dbReference>
<evidence type="ECO:0000256" key="1">
    <source>
        <dbReference type="ARBA" id="ARBA00005384"/>
    </source>
</evidence>
<dbReference type="Pfam" id="PF00155">
    <property type="entry name" value="Aminotran_1_2"/>
    <property type="match status" value="1"/>
</dbReference>
<dbReference type="InterPro" id="IPR036388">
    <property type="entry name" value="WH-like_DNA-bd_sf"/>
</dbReference>
<dbReference type="Gene3D" id="3.40.640.10">
    <property type="entry name" value="Type I PLP-dependent aspartate aminotransferase-like (Major domain)"/>
    <property type="match status" value="1"/>
</dbReference>
<dbReference type="Pfam" id="PF00392">
    <property type="entry name" value="GntR"/>
    <property type="match status" value="1"/>
</dbReference>
<dbReference type="InterPro" id="IPR036390">
    <property type="entry name" value="WH_DNA-bd_sf"/>
</dbReference>
<evidence type="ECO:0000259" key="8">
    <source>
        <dbReference type="PROSITE" id="PS50949"/>
    </source>
</evidence>
<comment type="caution">
    <text evidence="9">The sequence shown here is derived from an EMBL/GenBank/DDBJ whole genome shotgun (WGS) entry which is preliminary data.</text>
</comment>
<dbReference type="InterPro" id="IPR051446">
    <property type="entry name" value="HTH_trans_reg/aminotransferase"/>
</dbReference>
<dbReference type="PANTHER" id="PTHR46577:SF2">
    <property type="entry name" value="TRANSCRIPTIONAL REGULATORY PROTEIN"/>
    <property type="match status" value="1"/>
</dbReference>
<feature type="domain" description="HTH gntR-type" evidence="8">
    <location>
        <begin position="11"/>
        <end position="79"/>
    </location>
</feature>
<name>A0A2A7SG43_BURGA</name>
<dbReference type="Gene3D" id="1.10.10.10">
    <property type="entry name" value="Winged helix-like DNA-binding domain superfamily/Winged helix DNA-binding domain"/>
    <property type="match status" value="1"/>
</dbReference>
<proteinExistence type="inferred from homology"/>
<keyword evidence="7" id="KW-0804">Transcription</keyword>
<dbReference type="EMBL" id="PDDY01000001">
    <property type="protein sequence ID" value="PEH42506.1"/>
    <property type="molecule type" value="Genomic_DNA"/>
</dbReference>
<evidence type="ECO:0000256" key="7">
    <source>
        <dbReference type="ARBA" id="ARBA00023163"/>
    </source>
</evidence>
<dbReference type="PANTHER" id="PTHR46577">
    <property type="entry name" value="HTH-TYPE TRANSCRIPTIONAL REGULATORY PROTEIN GABR"/>
    <property type="match status" value="1"/>
</dbReference>
<evidence type="ECO:0000256" key="5">
    <source>
        <dbReference type="ARBA" id="ARBA00023015"/>
    </source>
</evidence>
<gene>
    <name evidence="9" type="ORF">CRM94_10280</name>
</gene>
<sequence length="498" mass="53858">MSRRAGPSAATTRYEALAHALADEIRSGNVAVGARLPSLRQIIAQHGVSQSTVFRAYYLLEEWGLIRAQERSGYYVAPGARLAAAAARCAATAGPQAGAGDDALAHAPSTRVDISELVFSVLDAVKRPDIAPLGSAFPAPQLFPLPRLAKSLATAARELDPWSTVVDLPPGNEALRRQIALRYLGLGIAQPHDEIVVTNGALEALNLCLMAVTRPGDVVAVEAPGFYAALQAIERLDLRAVEIPVDPERGLDLEALAEALARHPIRACWFMTSFQNPTGALLADARKRALVELLARHQVPLIEDDVYGELHFGSRAPLPARAFDRHGLVMHCSSFSKTLAPGYRIGWAAAGRYAARVQRLKLMTTISASIPVQAGLADYLEHGGYDRHLRRLRAALAAQLEALARAIARWLPREVRWTRPQGGYFAWIELPAEIDAMALHARALARGVGLAPGPIFSASHAFANCIRLNFGHPWSDELERAIRTLGELLADPAVQRRG</sequence>
<comment type="similarity">
    <text evidence="1">In the C-terminal section; belongs to the class-I pyridoxal-phosphate-dependent aminotransferase family.</text>
</comment>
<evidence type="ECO:0000256" key="3">
    <source>
        <dbReference type="ARBA" id="ARBA00022679"/>
    </source>
</evidence>
<dbReference type="InterPro" id="IPR015421">
    <property type="entry name" value="PyrdxlP-dep_Trfase_major"/>
</dbReference>
<reference evidence="10" key="1">
    <citation type="submission" date="2017-09" db="EMBL/GenBank/DDBJ databases">
        <title>FDA dAtabase for Regulatory Grade micrObial Sequences (FDA-ARGOS): Supporting development and validation of Infectious Disease Dx tests.</title>
        <authorList>
            <person name="Minogue T."/>
            <person name="Wolcott M."/>
            <person name="Wasieloski L."/>
            <person name="Aguilar W."/>
            <person name="Moore D."/>
            <person name="Tallon L."/>
            <person name="Sadzewicz L."/>
            <person name="Ott S."/>
            <person name="Zhao X."/>
            <person name="Nagaraj S."/>
            <person name="Vavikolanu K."/>
            <person name="Aluvathingal J."/>
            <person name="Nadendla S."/>
            <person name="Sichtig H."/>
        </authorList>
    </citation>
    <scope>NUCLEOTIDE SEQUENCE [LARGE SCALE GENOMIC DNA]</scope>
    <source>
        <strain evidence="10">FDAARGOS_390</strain>
    </source>
</reference>
<keyword evidence="2 9" id="KW-0032">Aminotransferase</keyword>
<evidence type="ECO:0000313" key="10">
    <source>
        <dbReference type="Proteomes" id="UP000220629"/>
    </source>
</evidence>
<dbReference type="InterPro" id="IPR004839">
    <property type="entry name" value="Aminotransferase_I/II_large"/>
</dbReference>
<keyword evidence="6" id="KW-0238">DNA-binding</keyword>
<dbReference type="FunFam" id="3.40.640.10:FF:000023">
    <property type="entry name" value="Transcriptional regulator, GntR family"/>
    <property type="match status" value="1"/>
</dbReference>
<keyword evidence="5" id="KW-0805">Transcription regulation</keyword>
<dbReference type="SUPFAM" id="SSF53383">
    <property type="entry name" value="PLP-dependent transferases"/>
    <property type="match status" value="1"/>
</dbReference>
<dbReference type="InterPro" id="IPR015422">
    <property type="entry name" value="PyrdxlP-dep_Trfase_small"/>
</dbReference>
<organism evidence="9 10">
    <name type="scientific">Burkholderia gladioli</name>
    <name type="common">Pseudomonas marginata</name>
    <name type="synonym">Phytomonas marginata</name>
    <dbReference type="NCBI Taxonomy" id="28095"/>
    <lineage>
        <taxon>Bacteria</taxon>
        <taxon>Pseudomonadati</taxon>
        <taxon>Pseudomonadota</taxon>
        <taxon>Betaproteobacteria</taxon>
        <taxon>Burkholderiales</taxon>
        <taxon>Burkholderiaceae</taxon>
        <taxon>Burkholderia</taxon>
    </lineage>
</organism>
<keyword evidence="3 9" id="KW-0808">Transferase</keyword>
<dbReference type="CDD" id="cd00609">
    <property type="entry name" value="AAT_like"/>
    <property type="match status" value="1"/>
</dbReference>
<dbReference type="GO" id="GO:0003677">
    <property type="term" value="F:DNA binding"/>
    <property type="evidence" value="ECO:0007669"/>
    <property type="project" value="UniProtKB-KW"/>
</dbReference>
<dbReference type="InterPro" id="IPR000524">
    <property type="entry name" value="Tscrpt_reg_HTH_GntR"/>
</dbReference>
<dbReference type="Gene3D" id="3.90.1150.10">
    <property type="entry name" value="Aspartate Aminotransferase, domain 1"/>
    <property type="match status" value="1"/>
</dbReference>
<protein>
    <submittedName>
        <fullName evidence="9">PLP-dependent aminotransferase family protein</fullName>
    </submittedName>
</protein>
<keyword evidence="4" id="KW-0663">Pyridoxal phosphate</keyword>
<evidence type="ECO:0000256" key="2">
    <source>
        <dbReference type="ARBA" id="ARBA00022576"/>
    </source>
</evidence>
<dbReference type="PROSITE" id="PS50949">
    <property type="entry name" value="HTH_GNTR"/>
    <property type="match status" value="1"/>
</dbReference>
<accession>A0A2A7SG43</accession>
<evidence type="ECO:0000256" key="4">
    <source>
        <dbReference type="ARBA" id="ARBA00022898"/>
    </source>
</evidence>
<evidence type="ECO:0000313" key="9">
    <source>
        <dbReference type="EMBL" id="PEH42506.1"/>
    </source>
</evidence>
<dbReference type="SMART" id="SM00345">
    <property type="entry name" value="HTH_GNTR"/>
    <property type="match status" value="1"/>
</dbReference>
<dbReference type="RefSeq" id="WP_096751104.1">
    <property type="nucleotide sequence ID" value="NZ_CADEPO010000013.1"/>
</dbReference>
<dbReference type="GO" id="GO:0030170">
    <property type="term" value="F:pyridoxal phosphate binding"/>
    <property type="evidence" value="ECO:0007669"/>
    <property type="project" value="InterPro"/>
</dbReference>
<dbReference type="GO" id="GO:0003700">
    <property type="term" value="F:DNA-binding transcription factor activity"/>
    <property type="evidence" value="ECO:0007669"/>
    <property type="project" value="InterPro"/>
</dbReference>
<dbReference type="InterPro" id="IPR015424">
    <property type="entry name" value="PyrdxlP-dep_Trfase"/>
</dbReference>